<keyword evidence="2" id="KW-0689">Ribosomal protein</keyword>
<dbReference type="GO" id="GO:0015934">
    <property type="term" value="C:large ribosomal subunit"/>
    <property type="evidence" value="ECO:0007669"/>
    <property type="project" value="InterPro"/>
</dbReference>
<evidence type="ECO:0000256" key="2">
    <source>
        <dbReference type="ARBA" id="ARBA00022980"/>
    </source>
</evidence>
<dbReference type="GO" id="GO:0006412">
    <property type="term" value="P:translation"/>
    <property type="evidence" value="ECO:0007669"/>
    <property type="project" value="InterPro"/>
</dbReference>
<dbReference type="GO" id="GO:0003735">
    <property type="term" value="F:structural constituent of ribosome"/>
    <property type="evidence" value="ECO:0007669"/>
    <property type="project" value="InterPro"/>
</dbReference>
<reference evidence="5 6" key="1">
    <citation type="journal article" date="2012" name="Genome Biol.">
        <title>Genome and low-iron response of an oceanic diatom adapted to chronic iron limitation.</title>
        <authorList>
            <person name="Lommer M."/>
            <person name="Specht M."/>
            <person name="Roy A.S."/>
            <person name="Kraemer L."/>
            <person name="Andreson R."/>
            <person name="Gutowska M.A."/>
            <person name="Wolf J."/>
            <person name="Bergner S.V."/>
            <person name="Schilhabel M.B."/>
            <person name="Klostermeier U.C."/>
            <person name="Beiko R.G."/>
            <person name="Rosenstiel P."/>
            <person name="Hippler M."/>
            <person name="Laroche J."/>
        </authorList>
    </citation>
    <scope>NUCLEOTIDE SEQUENCE [LARGE SCALE GENOMIC DNA]</scope>
    <source>
        <strain evidence="5 6">CCMP1005</strain>
    </source>
</reference>
<dbReference type="InterPro" id="IPR002677">
    <property type="entry name" value="Ribosomal_bL32"/>
</dbReference>
<protein>
    <recommendedName>
        <fullName evidence="7">50S ribosomal protein L32</fullName>
    </recommendedName>
</protein>
<dbReference type="Pfam" id="PF01783">
    <property type="entry name" value="Ribosomal_L32p"/>
    <property type="match status" value="1"/>
</dbReference>
<evidence type="ECO:0000313" key="6">
    <source>
        <dbReference type="Proteomes" id="UP000266841"/>
    </source>
</evidence>
<dbReference type="Proteomes" id="UP000266841">
    <property type="component" value="Unassembled WGS sequence"/>
</dbReference>
<dbReference type="OrthoDB" id="2014905at2759"/>
<feature type="compositionally biased region" description="Polar residues" evidence="4">
    <location>
        <begin position="128"/>
        <end position="139"/>
    </location>
</feature>
<dbReference type="InterPro" id="IPR011332">
    <property type="entry name" value="Ribosomal_zn-bd"/>
</dbReference>
<comment type="similarity">
    <text evidence="1">Belongs to the bacterial ribosomal protein bL32 family.</text>
</comment>
<sequence length="345" mass="37563">MSSSATASSGPSAPSGVEHLHVVRVGVRAPPPAPIAEPSDSAGRGLVVDGSVPTMTISRSCSRRFGLDRPPGPSAILQCPYSAAIDEFVGYAISSQTDFRIVIGTSNNTQNNISVRVTYIDIPTLRRQSPVNLPSTSDPQPIPHHPDCSKKPAQVGSDRGERRSEGAKRVAPECARALCASVSGKGLGELGLLIPATSITPPRPRPHYGPSTRDAHRIMLSSIRHAVLTTIHRRIQRLLPPIMAPQLAVAGGISSNFDTHHRDDEADGNRLNEWIWFAVPKSRVSKSRKRMKTTAQKRIKLKQNIVIDKRTGELTLKHRLPLNWKNYLPENVGYAPKPNDSLQDK</sequence>
<proteinExistence type="inferred from homology"/>
<accession>K0T085</accession>
<keyword evidence="3" id="KW-0687">Ribonucleoprotein</keyword>
<dbReference type="EMBL" id="AGNL01007645">
    <property type="protein sequence ID" value="EJK71100.1"/>
    <property type="molecule type" value="Genomic_DNA"/>
</dbReference>
<evidence type="ECO:0000256" key="1">
    <source>
        <dbReference type="ARBA" id="ARBA00008560"/>
    </source>
</evidence>
<name>K0T085_THAOC</name>
<evidence type="ECO:0008006" key="7">
    <source>
        <dbReference type="Google" id="ProtNLM"/>
    </source>
</evidence>
<comment type="caution">
    <text evidence="5">The sequence shown here is derived from an EMBL/GenBank/DDBJ whole genome shotgun (WGS) entry which is preliminary data.</text>
</comment>
<feature type="compositionally biased region" description="Basic and acidic residues" evidence="4">
    <location>
        <begin position="158"/>
        <end position="170"/>
    </location>
</feature>
<feature type="region of interest" description="Disordered" evidence="4">
    <location>
        <begin position="128"/>
        <end position="170"/>
    </location>
</feature>
<dbReference type="AlphaFoldDB" id="K0T085"/>
<evidence type="ECO:0000256" key="4">
    <source>
        <dbReference type="SAM" id="MobiDB-lite"/>
    </source>
</evidence>
<dbReference type="NCBIfam" id="TIGR01031">
    <property type="entry name" value="rpmF_bact"/>
    <property type="match status" value="1"/>
</dbReference>
<evidence type="ECO:0000256" key="3">
    <source>
        <dbReference type="ARBA" id="ARBA00023274"/>
    </source>
</evidence>
<organism evidence="5 6">
    <name type="scientific">Thalassiosira oceanica</name>
    <name type="common">Marine diatom</name>
    <dbReference type="NCBI Taxonomy" id="159749"/>
    <lineage>
        <taxon>Eukaryota</taxon>
        <taxon>Sar</taxon>
        <taxon>Stramenopiles</taxon>
        <taxon>Ochrophyta</taxon>
        <taxon>Bacillariophyta</taxon>
        <taxon>Coscinodiscophyceae</taxon>
        <taxon>Thalassiosirophycidae</taxon>
        <taxon>Thalassiosirales</taxon>
        <taxon>Thalassiosiraceae</taxon>
        <taxon>Thalassiosira</taxon>
    </lineage>
</organism>
<keyword evidence="6" id="KW-1185">Reference proteome</keyword>
<evidence type="ECO:0000313" key="5">
    <source>
        <dbReference type="EMBL" id="EJK71100.1"/>
    </source>
</evidence>
<gene>
    <name evidence="5" type="ORF">THAOC_07492</name>
</gene>
<dbReference type="SUPFAM" id="SSF57829">
    <property type="entry name" value="Zn-binding ribosomal proteins"/>
    <property type="match status" value="1"/>
</dbReference>